<feature type="region of interest" description="Disordered" evidence="1">
    <location>
        <begin position="560"/>
        <end position="586"/>
    </location>
</feature>
<dbReference type="InterPro" id="IPR002789">
    <property type="entry name" value="HerA_central"/>
</dbReference>
<evidence type="ECO:0000313" key="4">
    <source>
        <dbReference type="Proteomes" id="UP000054422"/>
    </source>
</evidence>
<comment type="caution">
    <text evidence="3">The sequence shown here is derived from an EMBL/GenBank/DDBJ whole genome shotgun (WGS) entry which is preliminary data.</text>
</comment>
<dbReference type="PANTHER" id="PTHR42957:SF1">
    <property type="entry name" value="HELICASE MJ1565-RELATED"/>
    <property type="match status" value="1"/>
</dbReference>
<dbReference type="Gene3D" id="3.40.50.300">
    <property type="entry name" value="P-loop containing nucleotide triphosphate hydrolases"/>
    <property type="match status" value="2"/>
</dbReference>
<sequence>MNIKGREPFGYVVAIEGSKVTLNLKDTYKGQFAAHRDGVSAVTEINGLFGIDGGNRLLVLRIISLLFLEPKEAHKYTTQKNRLDTEPLRQVLAVVVGHIKRKNEELNFMPDSLASPALGAEAFPLSDNELLAVVQPNIDKDKSIIIGTDTRGFDSIKVNINNMLNRHTAVLGSTGQGKSCFIASMLQQMHKFPKPRIVIFDINGEYENAFVNKNDSVKTTKIGGKEGYRIPYMALGRHGLSRLLMPSEKTQRPALTFAIDNLNKVKCFKNSSGVGLNDSDSPIFFDDCRTGDAKSAWDGIEKLRNGQADFVSKWPKMSALSALVAESYSLKPDRNNSVTRDAFLYSNVSPLITRIKRLVDDPLFTSIVDINEKDFIGNDNQGSWEQEGSKVVNDIFGCEGSDWSIHIINLRDVAHDLMPLVLGALLELFAFELFNRGQEKSYPTLLVLEEAHHYLRQFVGDDEGRHQNLAYERLAKEGRKFGLSLLISTQRPSEMSSTVLSQCGTWVVFRLTSEQDLRSVSAASEWVDKLELNRIAGLPRQQALIFGSSFSVPIRIQTHNASPTPKSSDPDFNKWFTDKNDSSGVE</sequence>
<protein>
    <submittedName>
        <fullName evidence="3">ATPase</fullName>
    </submittedName>
</protein>
<dbReference type="EMBL" id="JNCF01000024">
    <property type="protein sequence ID" value="KGP63141.1"/>
    <property type="molecule type" value="Genomic_DNA"/>
</dbReference>
<evidence type="ECO:0000313" key="3">
    <source>
        <dbReference type="EMBL" id="KGP63141.1"/>
    </source>
</evidence>
<evidence type="ECO:0000256" key="1">
    <source>
        <dbReference type="SAM" id="MobiDB-lite"/>
    </source>
</evidence>
<dbReference type="PANTHER" id="PTHR42957">
    <property type="entry name" value="HELICASE MJ1565-RELATED"/>
    <property type="match status" value="1"/>
</dbReference>
<proteinExistence type="predicted"/>
<dbReference type="Pfam" id="PF01935">
    <property type="entry name" value="DUF87"/>
    <property type="match status" value="1"/>
</dbReference>
<dbReference type="SUPFAM" id="SSF52540">
    <property type="entry name" value="P-loop containing nucleoside triphosphate hydrolases"/>
    <property type="match status" value="1"/>
</dbReference>
<name>A0A0A2STT9_9GAMM</name>
<feature type="compositionally biased region" description="Basic and acidic residues" evidence="1">
    <location>
        <begin position="568"/>
        <end position="586"/>
    </location>
</feature>
<dbReference type="Proteomes" id="UP000054422">
    <property type="component" value="Unassembled WGS sequence"/>
</dbReference>
<dbReference type="STRING" id="1498499.EP47_14085"/>
<dbReference type="AlphaFoldDB" id="A0A0A2STT9"/>
<evidence type="ECO:0000259" key="2">
    <source>
        <dbReference type="Pfam" id="PF01935"/>
    </source>
</evidence>
<keyword evidence="4" id="KW-1185">Reference proteome</keyword>
<dbReference type="InterPro" id="IPR008571">
    <property type="entry name" value="HerA-like"/>
</dbReference>
<gene>
    <name evidence="3" type="ORF">EP47_14085</name>
</gene>
<accession>A0A0A2STT9</accession>
<dbReference type="NCBIfam" id="NF042943">
    <property type="entry name" value="HerA_antiphage"/>
    <property type="match status" value="1"/>
</dbReference>
<dbReference type="InterPro" id="IPR027417">
    <property type="entry name" value="P-loop_NTPase"/>
</dbReference>
<dbReference type="RefSeq" id="WP_011945710.1">
    <property type="nucleotide sequence ID" value="NZ_JNCF01000024.1"/>
</dbReference>
<reference evidence="3 4" key="1">
    <citation type="submission" date="2014-05" db="EMBL/GenBank/DDBJ databases">
        <authorList>
            <person name="Rizzardi K."/>
            <person name="Winiecka-Krusnell J."/>
            <person name="Ramliden M."/>
            <person name="Alm E."/>
            <person name="Andersson S."/>
            <person name="Byfors S."/>
        </authorList>
    </citation>
    <scope>NUCLEOTIDE SEQUENCE [LARGE SCALE GENOMIC DNA]</scope>
    <source>
        <strain evidence="3 4">LEGN</strain>
    </source>
</reference>
<organism evidence="3 4">
    <name type="scientific">Legionella norrlandica</name>
    <dbReference type="NCBI Taxonomy" id="1498499"/>
    <lineage>
        <taxon>Bacteria</taxon>
        <taxon>Pseudomonadati</taxon>
        <taxon>Pseudomonadota</taxon>
        <taxon>Gammaproteobacteria</taxon>
        <taxon>Legionellales</taxon>
        <taxon>Legionellaceae</taxon>
        <taxon>Legionella</taxon>
    </lineage>
</organism>
<feature type="domain" description="Helicase HerA central" evidence="2">
    <location>
        <begin position="156"/>
        <end position="276"/>
    </location>
</feature>